<comment type="caution">
    <text evidence="3">The sequence shown here is derived from an EMBL/GenBank/DDBJ whole genome shotgun (WGS) entry which is preliminary data.</text>
</comment>
<evidence type="ECO:0000313" key="4">
    <source>
        <dbReference type="Proteomes" id="UP000775877"/>
    </source>
</evidence>
<dbReference type="AlphaFoldDB" id="A0A955L1G6"/>
<feature type="coiled-coil region" evidence="1">
    <location>
        <begin position="32"/>
        <end position="95"/>
    </location>
</feature>
<keyword evidence="2" id="KW-1133">Transmembrane helix</keyword>
<keyword evidence="2" id="KW-0812">Transmembrane</keyword>
<evidence type="ECO:0000256" key="2">
    <source>
        <dbReference type="SAM" id="Phobius"/>
    </source>
</evidence>
<accession>A0A955L1G6</accession>
<reference evidence="3" key="2">
    <citation type="journal article" date="2021" name="Microbiome">
        <title>Successional dynamics and alternative stable states in a saline activated sludge microbial community over 9 years.</title>
        <authorList>
            <person name="Wang Y."/>
            <person name="Ye J."/>
            <person name="Ju F."/>
            <person name="Liu L."/>
            <person name="Boyd J.A."/>
            <person name="Deng Y."/>
            <person name="Parks D.H."/>
            <person name="Jiang X."/>
            <person name="Yin X."/>
            <person name="Woodcroft B.J."/>
            <person name="Tyson G.W."/>
            <person name="Hugenholtz P."/>
            <person name="Polz M.F."/>
            <person name="Zhang T."/>
        </authorList>
    </citation>
    <scope>NUCLEOTIDE SEQUENCE</scope>
    <source>
        <strain evidence="3">HKST-UBA13</strain>
    </source>
</reference>
<sequence>MANIVSSKIDKALKKNSKEIDKVISKHANNKIKGLMLNAAQIRDKIAQAQQQIEQVKQENTPEAKAEVNRLTDELNRLNKQLEKIIRQIEIEAAKIYISKQIKKQVVKWLARYISPYFLPIAGGLLAFCCCITIIAIFVVMISNKLNISDPFDNIEFVFDHIQGDSYVEKIGCITSNSNEERGSGVASCVQVL</sequence>
<dbReference type="Proteomes" id="UP000775877">
    <property type="component" value="Unassembled WGS sequence"/>
</dbReference>
<feature type="transmembrane region" description="Helical" evidence="2">
    <location>
        <begin position="117"/>
        <end position="142"/>
    </location>
</feature>
<gene>
    <name evidence="3" type="ORF">KC678_00510</name>
</gene>
<dbReference type="EMBL" id="JAGQLJ010000008">
    <property type="protein sequence ID" value="MCA9380731.1"/>
    <property type="molecule type" value="Genomic_DNA"/>
</dbReference>
<keyword evidence="2" id="KW-0472">Membrane</keyword>
<name>A0A955L1G6_9BACT</name>
<proteinExistence type="predicted"/>
<evidence type="ECO:0000313" key="3">
    <source>
        <dbReference type="EMBL" id="MCA9380731.1"/>
    </source>
</evidence>
<protein>
    <submittedName>
        <fullName evidence="3">Uncharacterized protein</fullName>
    </submittedName>
</protein>
<keyword evidence="1" id="KW-0175">Coiled coil</keyword>
<evidence type="ECO:0000256" key="1">
    <source>
        <dbReference type="SAM" id="Coils"/>
    </source>
</evidence>
<reference evidence="3" key="1">
    <citation type="submission" date="2020-04" db="EMBL/GenBank/DDBJ databases">
        <authorList>
            <person name="Zhang T."/>
        </authorList>
    </citation>
    <scope>NUCLEOTIDE SEQUENCE</scope>
    <source>
        <strain evidence="3">HKST-UBA13</strain>
    </source>
</reference>
<organism evidence="3 4">
    <name type="scientific">Candidatus Dojkabacteria bacterium</name>
    <dbReference type="NCBI Taxonomy" id="2099670"/>
    <lineage>
        <taxon>Bacteria</taxon>
        <taxon>Candidatus Dojkabacteria</taxon>
    </lineage>
</organism>